<evidence type="ECO:0000256" key="6">
    <source>
        <dbReference type="ARBA" id="ARBA00035197"/>
    </source>
</evidence>
<sequence>MTILISKPDKNKNRKRRHNRVRNKISGTAERPRLNVFRSNQNIYAQVIDDVAGVTLVSASTLEEAVSGTKTEQAASVGKLVAERAAAKNIKNVVFDRGGYIYHGRVQALAEAARENGLEF</sequence>
<evidence type="ECO:0000313" key="9">
    <source>
        <dbReference type="EMBL" id="KRM93141.1"/>
    </source>
</evidence>
<dbReference type="NCBIfam" id="TIGR00060">
    <property type="entry name" value="L18_bact"/>
    <property type="match status" value="1"/>
</dbReference>
<keyword evidence="4 7" id="KW-0689">Ribosomal protein</keyword>
<keyword evidence="2 7" id="KW-0699">rRNA-binding</keyword>
<name>A0A0R2CPD4_9LACO</name>
<evidence type="ECO:0000256" key="4">
    <source>
        <dbReference type="ARBA" id="ARBA00022980"/>
    </source>
</evidence>
<dbReference type="PANTHER" id="PTHR12899">
    <property type="entry name" value="39S RIBOSOMAL PROTEIN L18, MITOCHONDRIAL"/>
    <property type="match status" value="1"/>
</dbReference>
<evidence type="ECO:0000256" key="3">
    <source>
        <dbReference type="ARBA" id="ARBA00022884"/>
    </source>
</evidence>
<gene>
    <name evidence="7" type="primary">rplR</name>
    <name evidence="9" type="ORF">FC56_GL000805</name>
</gene>
<dbReference type="EMBL" id="AYZR01000009">
    <property type="protein sequence ID" value="KRM93141.1"/>
    <property type="molecule type" value="Genomic_DNA"/>
</dbReference>
<evidence type="ECO:0000313" key="10">
    <source>
        <dbReference type="Proteomes" id="UP000051256"/>
    </source>
</evidence>
<dbReference type="InterPro" id="IPR057268">
    <property type="entry name" value="Ribosomal_L18"/>
</dbReference>
<evidence type="ECO:0000256" key="8">
    <source>
        <dbReference type="SAM" id="MobiDB-lite"/>
    </source>
</evidence>
<keyword evidence="10" id="KW-1185">Reference proteome</keyword>
<dbReference type="Pfam" id="PF00861">
    <property type="entry name" value="Ribosomal_L18p"/>
    <property type="match status" value="1"/>
</dbReference>
<feature type="region of interest" description="Disordered" evidence="8">
    <location>
        <begin position="1"/>
        <end position="22"/>
    </location>
</feature>
<dbReference type="PATRIC" id="fig|1423802.4.peg.817"/>
<feature type="compositionally biased region" description="Basic residues" evidence="8">
    <location>
        <begin position="12"/>
        <end position="22"/>
    </location>
</feature>
<evidence type="ECO:0000256" key="5">
    <source>
        <dbReference type="ARBA" id="ARBA00023274"/>
    </source>
</evidence>
<keyword evidence="3 7" id="KW-0694">RNA-binding</keyword>
<dbReference type="GO" id="GO:0022625">
    <property type="term" value="C:cytosolic large ribosomal subunit"/>
    <property type="evidence" value="ECO:0007669"/>
    <property type="project" value="TreeGrafter"/>
</dbReference>
<dbReference type="HAMAP" id="MF_01337_B">
    <property type="entry name" value="Ribosomal_uL18_B"/>
    <property type="match status" value="1"/>
</dbReference>
<dbReference type="AlphaFoldDB" id="A0A0R2CPD4"/>
<dbReference type="Proteomes" id="UP000051256">
    <property type="component" value="Unassembled WGS sequence"/>
</dbReference>
<comment type="subunit">
    <text evidence="7">Part of the 50S ribosomal subunit; part of the 5S rRNA/L5/L18/L25 subcomplex. Contacts the 5S and 23S rRNAs.</text>
</comment>
<dbReference type="GO" id="GO:0008097">
    <property type="term" value="F:5S rRNA binding"/>
    <property type="evidence" value="ECO:0007669"/>
    <property type="project" value="TreeGrafter"/>
</dbReference>
<dbReference type="GO" id="GO:0006412">
    <property type="term" value="P:translation"/>
    <property type="evidence" value="ECO:0007669"/>
    <property type="project" value="UniProtKB-UniRule"/>
</dbReference>
<organism evidence="9 10">
    <name type="scientific">Lentilactobacillus senioris DSM 24302 = JCM 17472</name>
    <dbReference type="NCBI Taxonomy" id="1423802"/>
    <lineage>
        <taxon>Bacteria</taxon>
        <taxon>Bacillati</taxon>
        <taxon>Bacillota</taxon>
        <taxon>Bacilli</taxon>
        <taxon>Lactobacillales</taxon>
        <taxon>Lactobacillaceae</taxon>
        <taxon>Lentilactobacillus</taxon>
    </lineage>
</organism>
<dbReference type="GO" id="GO:0003735">
    <property type="term" value="F:structural constituent of ribosome"/>
    <property type="evidence" value="ECO:0007669"/>
    <property type="project" value="InterPro"/>
</dbReference>
<dbReference type="FunFam" id="3.30.420.100:FF:000001">
    <property type="entry name" value="50S ribosomal protein L18"/>
    <property type="match status" value="1"/>
</dbReference>
<reference evidence="9 10" key="1">
    <citation type="journal article" date="2015" name="Genome Announc.">
        <title>Expanding the biotechnology potential of lactobacilli through comparative genomics of 213 strains and associated genera.</title>
        <authorList>
            <person name="Sun Z."/>
            <person name="Harris H.M."/>
            <person name="McCann A."/>
            <person name="Guo C."/>
            <person name="Argimon S."/>
            <person name="Zhang W."/>
            <person name="Yang X."/>
            <person name="Jeffery I.B."/>
            <person name="Cooney J.C."/>
            <person name="Kagawa T.F."/>
            <person name="Liu W."/>
            <person name="Song Y."/>
            <person name="Salvetti E."/>
            <person name="Wrobel A."/>
            <person name="Rasinkangas P."/>
            <person name="Parkhill J."/>
            <person name="Rea M.C."/>
            <person name="O'Sullivan O."/>
            <person name="Ritari J."/>
            <person name="Douillard F.P."/>
            <person name="Paul Ross R."/>
            <person name="Yang R."/>
            <person name="Briner A.E."/>
            <person name="Felis G.E."/>
            <person name="de Vos W.M."/>
            <person name="Barrangou R."/>
            <person name="Klaenhammer T.R."/>
            <person name="Caufield P.W."/>
            <person name="Cui Y."/>
            <person name="Zhang H."/>
            <person name="O'Toole P.W."/>
        </authorList>
    </citation>
    <scope>NUCLEOTIDE SEQUENCE [LARGE SCALE GENOMIC DNA]</scope>
    <source>
        <strain evidence="9 10">DSM 24302</strain>
    </source>
</reference>
<evidence type="ECO:0000256" key="1">
    <source>
        <dbReference type="ARBA" id="ARBA00007116"/>
    </source>
</evidence>
<dbReference type="InterPro" id="IPR005484">
    <property type="entry name" value="Ribosomal_uL18_bac/plant/anim"/>
</dbReference>
<comment type="similarity">
    <text evidence="1 7">Belongs to the universal ribosomal protein uL18 family.</text>
</comment>
<dbReference type="Gene3D" id="3.30.420.100">
    <property type="match status" value="1"/>
</dbReference>
<dbReference type="CDD" id="cd00432">
    <property type="entry name" value="Ribosomal_L18_L5e"/>
    <property type="match status" value="1"/>
</dbReference>
<proteinExistence type="inferred from homology"/>
<dbReference type="InterPro" id="IPR004389">
    <property type="entry name" value="Ribosomal_uL18_bac-type"/>
</dbReference>
<dbReference type="SUPFAM" id="SSF53137">
    <property type="entry name" value="Translational machinery components"/>
    <property type="match status" value="1"/>
</dbReference>
<evidence type="ECO:0000256" key="7">
    <source>
        <dbReference type="HAMAP-Rule" id="MF_01337"/>
    </source>
</evidence>
<comment type="caution">
    <text evidence="9">The sequence shown here is derived from an EMBL/GenBank/DDBJ whole genome shotgun (WGS) entry which is preliminary data.</text>
</comment>
<protein>
    <recommendedName>
        <fullName evidence="6 7">Large ribosomal subunit protein uL18</fullName>
    </recommendedName>
</protein>
<dbReference type="RefSeq" id="WP_054671413.1">
    <property type="nucleotide sequence ID" value="NZ_AYZR01000009.1"/>
</dbReference>
<evidence type="ECO:0000256" key="2">
    <source>
        <dbReference type="ARBA" id="ARBA00022730"/>
    </source>
</evidence>
<keyword evidence="5 7" id="KW-0687">Ribonucleoprotein</keyword>
<comment type="function">
    <text evidence="7">This is one of the proteins that bind and probably mediate the attachment of the 5S RNA into the large ribosomal subunit, where it forms part of the central protuberance.</text>
</comment>
<dbReference type="PANTHER" id="PTHR12899:SF3">
    <property type="entry name" value="LARGE RIBOSOMAL SUBUNIT PROTEIN UL18M"/>
    <property type="match status" value="1"/>
</dbReference>
<accession>A0A0R2CPD4</accession>
<dbReference type="STRING" id="1423802.FC56_GL000805"/>